<dbReference type="Pfam" id="PF08446">
    <property type="entry name" value="PAS_2"/>
    <property type="match status" value="1"/>
</dbReference>
<dbReference type="SUPFAM" id="SSF47384">
    <property type="entry name" value="Homodimeric domain of signal transducing histidine kinase"/>
    <property type="match status" value="1"/>
</dbReference>
<dbReference type="GO" id="GO:0000155">
    <property type="term" value="F:phosphorelay sensor kinase activity"/>
    <property type="evidence" value="ECO:0007669"/>
    <property type="project" value="InterPro"/>
</dbReference>
<name>A0A9W9R247_PENBR</name>
<evidence type="ECO:0000256" key="3">
    <source>
        <dbReference type="ARBA" id="ARBA00022606"/>
    </source>
</evidence>
<feature type="modified residue" description="4-aspartylphosphate" evidence="11">
    <location>
        <position position="1252"/>
    </location>
</feature>
<evidence type="ECO:0000256" key="1">
    <source>
        <dbReference type="ARBA" id="ARBA00022543"/>
    </source>
</evidence>
<dbReference type="InterPro" id="IPR035965">
    <property type="entry name" value="PAS-like_dom_sf"/>
</dbReference>
<keyword evidence="7" id="KW-0067">ATP-binding</keyword>
<comment type="caution">
    <text evidence="16">The sequence shown here is derived from an EMBL/GenBank/DDBJ whole genome shotgun (WGS) entry which is preliminary data.</text>
</comment>
<dbReference type="InterPro" id="IPR005467">
    <property type="entry name" value="His_kinase_dom"/>
</dbReference>
<dbReference type="Gene3D" id="1.10.287.130">
    <property type="match status" value="1"/>
</dbReference>
<dbReference type="InterPro" id="IPR001789">
    <property type="entry name" value="Sig_transdc_resp-reg_receiver"/>
</dbReference>
<dbReference type="CDD" id="cd17546">
    <property type="entry name" value="REC_hyHK_CKI1_RcsC-like"/>
    <property type="match status" value="1"/>
</dbReference>
<feature type="compositionally biased region" description="Polar residues" evidence="12">
    <location>
        <begin position="1012"/>
        <end position="1023"/>
    </location>
</feature>
<dbReference type="GO" id="GO:0009584">
    <property type="term" value="P:detection of visible light"/>
    <property type="evidence" value="ECO:0007669"/>
    <property type="project" value="InterPro"/>
</dbReference>
<dbReference type="InterPro" id="IPR001294">
    <property type="entry name" value="Phytochrome"/>
</dbReference>
<evidence type="ECO:0000256" key="2">
    <source>
        <dbReference type="ARBA" id="ARBA00022553"/>
    </source>
</evidence>
<dbReference type="SUPFAM" id="SSF52172">
    <property type="entry name" value="CheY-like"/>
    <property type="match status" value="1"/>
</dbReference>
<dbReference type="PRINTS" id="PR01033">
    <property type="entry name" value="PHYTOCHROME"/>
</dbReference>
<dbReference type="GO" id="GO:0009881">
    <property type="term" value="F:photoreceptor activity"/>
    <property type="evidence" value="ECO:0007669"/>
    <property type="project" value="UniProtKB-KW"/>
</dbReference>
<dbReference type="InterPro" id="IPR011006">
    <property type="entry name" value="CheY-like_superfamily"/>
</dbReference>
<dbReference type="Pfam" id="PF00360">
    <property type="entry name" value="PHY"/>
    <property type="match status" value="1"/>
</dbReference>
<keyword evidence="4" id="KW-0808">Transferase</keyword>
<feature type="compositionally biased region" description="Low complexity" evidence="12">
    <location>
        <begin position="1155"/>
        <end position="1166"/>
    </location>
</feature>
<feature type="compositionally biased region" description="Polar residues" evidence="12">
    <location>
        <begin position="1"/>
        <end position="35"/>
    </location>
</feature>
<keyword evidence="1" id="KW-0600">Photoreceptor protein</keyword>
<dbReference type="Gene3D" id="3.30.450.40">
    <property type="match status" value="1"/>
</dbReference>
<evidence type="ECO:0000256" key="4">
    <source>
        <dbReference type="ARBA" id="ARBA00022679"/>
    </source>
</evidence>
<dbReference type="InterPro" id="IPR036890">
    <property type="entry name" value="HATPase_C_sf"/>
</dbReference>
<dbReference type="GO" id="GO:0006355">
    <property type="term" value="P:regulation of DNA-templated transcription"/>
    <property type="evidence" value="ECO:0007669"/>
    <property type="project" value="InterPro"/>
</dbReference>
<gene>
    <name evidence="16" type="ORF">N7452_000469</name>
</gene>
<keyword evidence="10" id="KW-0675">Receptor</keyword>
<evidence type="ECO:0000256" key="12">
    <source>
        <dbReference type="SAM" id="MobiDB-lite"/>
    </source>
</evidence>
<evidence type="ECO:0000259" key="15">
    <source>
        <dbReference type="PROSITE" id="PS50110"/>
    </source>
</evidence>
<evidence type="ECO:0000313" key="17">
    <source>
        <dbReference type="Proteomes" id="UP001147695"/>
    </source>
</evidence>
<dbReference type="InterPro" id="IPR029016">
    <property type="entry name" value="GAF-like_dom_sf"/>
</dbReference>
<evidence type="ECO:0000313" key="16">
    <source>
        <dbReference type="EMBL" id="KAJ5351495.1"/>
    </source>
</evidence>
<dbReference type="PROSITE" id="PS50110">
    <property type="entry name" value="RESPONSE_REGULATORY"/>
    <property type="match status" value="1"/>
</dbReference>
<keyword evidence="6" id="KW-0418">Kinase</keyword>
<feature type="region of interest" description="Disordered" evidence="12">
    <location>
        <begin position="1012"/>
        <end position="1196"/>
    </location>
</feature>
<feature type="compositionally biased region" description="Polar residues" evidence="12">
    <location>
        <begin position="1172"/>
        <end position="1182"/>
    </location>
</feature>
<reference evidence="16" key="2">
    <citation type="journal article" date="2023" name="IMA Fungus">
        <title>Comparative genomic study of the Penicillium genus elucidates a diverse pangenome and 15 lateral gene transfer events.</title>
        <authorList>
            <person name="Petersen C."/>
            <person name="Sorensen T."/>
            <person name="Nielsen M.R."/>
            <person name="Sondergaard T.E."/>
            <person name="Sorensen J.L."/>
            <person name="Fitzpatrick D.A."/>
            <person name="Frisvad J.C."/>
            <person name="Nielsen K.L."/>
        </authorList>
    </citation>
    <scope>NUCLEOTIDE SEQUENCE</scope>
    <source>
        <strain evidence="16">IBT 35673</strain>
    </source>
</reference>
<proteinExistence type="predicted"/>
<dbReference type="SMART" id="SM00448">
    <property type="entry name" value="REC"/>
    <property type="match status" value="1"/>
</dbReference>
<keyword evidence="9" id="KW-0902">Two-component regulatory system</keyword>
<protein>
    <recommendedName>
        <fullName evidence="18">Phytochrome</fullName>
    </recommendedName>
</protein>
<evidence type="ECO:0000256" key="10">
    <source>
        <dbReference type="ARBA" id="ARBA00023170"/>
    </source>
</evidence>
<feature type="compositionally biased region" description="Polar residues" evidence="12">
    <location>
        <begin position="1059"/>
        <end position="1070"/>
    </location>
</feature>
<feature type="compositionally biased region" description="Polar residues" evidence="12">
    <location>
        <begin position="1134"/>
        <end position="1147"/>
    </location>
</feature>
<dbReference type="PANTHER" id="PTHR43065">
    <property type="entry name" value="SENSOR HISTIDINE KINASE"/>
    <property type="match status" value="1"/>
</dbReference>
<feature type="domain" description="Response regulatory" evidence="15">
    <location>
        <begin position="1201"/>
        <end position="1349"/>
    </location>
</feature>
<dbReference type="Gene3D" id="3.30.450.270">
    <property type="match status" value="1"/>
</dbReference>
<dbReference type="InterPro" id="IPR016132">
    <property type="entry name" value="Phyto_chromo_attachment"/>
</dbReference>
<evidence type="ECO:0000256" key="9">
    <source>
        <dbReference type="ARBA" id="ARBA00023012"/>
    </source>
</evidence>
<dbReference type="InterPro" id="IPR043150">
    <property type="entry name" value="Phytochrome_PHY_sf"/>
</dbReference>
<evidence type="ECO:0000256" key="8">
    <source>
        <dbReference type="ARBA" id="ARBA00022991"/>
    </source>
</evidence>
<dbReference type="InterPro" id="IPR013515">
    <property type="entry name" value="Phytochrome_cen-reg"/>
</dbReference>
<evidence type="ECO:0008006" key="18">
    <source>
        <dbReference type="Google" id="ProtNLM"/>
    </source>
</evidence>
<dbReference type="SMART" id="SM00065">
    <property type="entry name" value="GAF"/>
    <property type="match status" value="1"/>
</dbReference>
<dbReference type="PROSITE" id="PS50046">
    <property type="entry name" value="PHYTOCHROME_2"/>
    <property type="match status" value="1"/>
</dbReference>
<sequence>MSSSNSRMTGLETLQQLEKLNNNPATESHSSGNESETADDAQEPSILSLRGSDRIFPIRSTVCVNPSASQAEPTSLHDSKPERGVDINVGTAEVLRESPSATTDINSCDNSSPRNLSSCPDHQPRDLLDEPYQYITARHEHVVTKDGHGVTVGQDRQILQRCEDEPIRIPGAVQSFGVIVALREESPDQLVVRVVSENSEHLMGYSPQQLFALRSFSDILPEEHVSTFTEHLDYVRDDGHDMDAEGPEVFLLPILPPSGDACRFWCAAHLSQENKDIIICEFELEEDHVNPLNVEDQLLGPTTPGATPTSEAPASFLGVKPTPTQFATSTVSSSQSLRALRHARRRKGEAAAMQIFDTISPIQKQLSLADDSEQLLQIAAGLIKELVGFHRVLVYQFDGDWNGQVVAELVDPQVTIDLFKGLHFPASDIPPQARELYRINRVRLLYDRDHPTSRLVCRSLEDLETPLDMTHSYLRAMSPIHTRYLANMGVRSSMSISINAFGNLWGLVSCHSYGTAGMRVSFPIRKLCRLVGDTVARNIERIDHAAKLQIQKFANAIPKETNTANCIVASSDDLLRFLGADCGILSIGKEAKVLGRNLNADDSSQEMLALLEFLRARQVTSLLVSRDFAKDFPDFCFAPGTRKLSGVLCVPLSTSGDHFMVFFRRGQLTTVTWAGNPHEAAKHKQLATGGHLTPRQSFKRWSESLLSQSREWSASDLATATLLGTVYSKFIQVWNQKELLKQKSRFTRLLVANSAHEIRTPLNAIINYLELALESGLDAETREGLVKSHSASKSLIYVINDLLDLTTTADAQTSQKLVKEESFNLPSIVQDATNMLSGEAKRKGLAFSVSIHPGLPATAMGDQRRVRQVFLNLISNAIENTEQGYIKVAIYPSSTKNALAEHVAVEMAVTDTGSGISKLKRDKLFQELEQVTIDDYYSVDEAEGNLAHTVGQKEDVLGLGLAFTARIVHNMHGQLSLKSEEGKGSQFKILLQFRCPGESTASASLRNLLNQDVKSSEPSNTPDAKSYTLLSAPHQNDGTVNLISVKPNDCSDPDRAGTSWEQAGHSQNSSQPPPKLSDSRNTPISPRSTSPKFTEDNVDPLQRDASASEPSSYLEDSGEMITDRITPLIPPNTGPSDSARSMTSARSSDPDAKISSQSQSARSGSSIPRLASETTGTSQDSSRIIPPATEPSSVSSGENLRVLVAEDDPINSQLVFKRLEKLGHTVLLTSNGEACFNAFSLNTQAYDVILMDIQVGPPNPVFTFLLIILIPQMPVVDGWSSIKMIRGLEAKASGSKSEAFVQLRHIPIFAVSASIVQSDKDIYMNHGFDGWIMKPINFTWLSELLRGVTNPQIRQDYRSNPRDWEGGGWFDNKEISVAL</sequence>
<feature type="compositionally biased region" description="Polar residues" evidence="12">
    <location>
        <begin position="1033"/>
        <end position="1042"/>
    </location>
</feature>
<dbReference type="InterPro" id="IPR003018">
    <property type="entry name" value="GAF"/>
</dbReference>
<dbReference type="Gene3D" id="3.30.450.20">
    <property type="entry name" value="PAS domain"/>
    <property type="match status" value="2"/>
</dbReference>
<dbReference type="SMART" id="SM00388">
    <property type="entry name" value="HisKA"/>
    <property type="match status" value="1"/>
</dbReference>
<dbReference type="PROSITE" id="PS50109">
    <property type="entry name" value="HIS_KIN"/>
    <property type="match status" value="1"/>
</dbReference>
<evidence type="ECO:0000256" key="11">
    <source>
        <dbReference type="PROSITE-ProRule" id="PRU00169"/>
    </source>
</evidence>
<dbReference type="PANTHER" id="PTHR43065:SF10">
    <property type="entry name" value="PEROXIDE STRESS-ACTIVATED HISTIDINE KINASE MAK3"/>
    <property type="match status" value="1"/>
</dbReference>
<dbReference type="SUPFAM" id="SSF55874">
    <property type="entry name" value="ATPase domain of HSP90 chaperone/DNA topoisomerase II/histidine kinase"/>
    <property type="match status" value="1"/>
</dbReference>
<dbReference type="Pfam" id="PF02518">
    <property type="entry name" value="HATPase_c"/>
    <property type="match status" value="1"/>
</dbReference>
<dbReference type="SUPFAM" id="SSF55781">
    <property type="entry name" value="GAF domain-like"/>
    <property type="match status" value="2"/>
</dbReference>
<dbReference type="InterPro" id="IPR003661">
    <property type="entry name" value="HisK_dim/P_dom"/>
</dbReference>
<evidence type="ECO:0000256" key="6">
    <source>
        <dbReference type="ARBA" id="ARBA00022777"/>
    </source>
</evidence>
<feature type="region of interest" description="Disordered" evidence="12">
    <location>
        <begin position="92"/>
        <end position="124"/>
    </location>
</feature>
<feature type="domain" description="Histidine kinase" evidence="14">
    <location>
        <begin position="753"/>
        <end position="995"/>
    </location>
</feature>
<dbReference type="CDD" id="cd00082">
    <property type="entry name" value="HisKA"/>
    <property type="match status" value="1"/>
</dbReference>
<keyword evidence="8" id="KW-0157">Chromophore</keyword>
<dbReference type="Proteomes" id="UP001147695">
    <property type="component" value="Unassembled WGS sequence"/>
</dbReference>
<evidence type="ECO:0000259" key="14">
    <source>
        <dbReference type="PROSITE" id="PS50109"/>
    </source>
</evidence>
<evidence type="ECO:0000259" key="13">
    <source>
        <dbReference type="PROSITE" id="PS50046"/>
    </source>
</evidence>
<evidence type="ECO:0000256" key="7">
    <source>
        <dbReference type="ARBA" id="ARBA00022840"/>
    </source>
</evidence>
<keyword evidence="5" id="KW-0547">Nucleotide-binding</keyword>
<dbReference type="GO" id="GO:0005524">
    <property type="term" value="F:ATP binding"/>
    <property type="evidence" value="ECO:0007669"/>
    <property type="project" value="UniProtKB-KW"/>
</dbReference>
<organism evidence="16 17">
    <name type="scientific">Penicillium brevicompactum</name>
    <dbReference type="NCBI Taxonomy" id="5074"/>
    <lineage>
        <taxon>Eukaryota</taxon>
        <taxon>Fungi</taxon>
        <taxon>Dikarya</taxon>
        <taxon>Ascomycota</taxon>
        <taxon>Pezizomycotina</taxon>
        <taxon>Eurotiomycetes</taxon>
        <taxon>Eurotiomycetidae</taxon>
        <taxon>Eurotiales</taxon>
        <taxon>Aspergillaceae</taxon>
        <taxon>Penicillium</taxon>
    </lineage>
</organism>
<dbReference type="InterPro" id="IPR036097">
    <property type="entry name" value="HisK_dim/P_sf"/>
</dbReference>
<dbReference type="Pfam" id="PF01590">
    <property type="entry name" value="GAF"/>
    <property type="match status" value="1"/>
</dbReference>
<evidence type="ECO:0000256" key="5">
    <source>
        <dbReference type="ARBA" id="ARBA00022741"/>
    </source>
</evidence>
<dbReference type="Gene3D" id="3.30.565.10">
    <property type="entry name" value="Histidine kinase-like ATPase, C-terminal domain"/>
    <property type="match status" value="1"/>
</dbReference>
<dbReference type="Pfam" id="PF00512">
    <property type="entry name" value="HisKA"/>
    <property type="match status" value="1"/>
</dbReference>
<dbReference type="InterPro" id="IPR003594">
    <property type="entry name" value="HATPase_dom"/>
</dbReference>
<keyword evidence="2 11" id="KW-0597">Phosphoprotein</keyword>
<dbReference type="Gene3D" id="3.40.50.2300">
    <property type="match status" value="1"/>
</dbReference>
<feature type="domain" description="Phytochrome chromophore attachment site" evidence="13">
    <location>
        <begin position="371"/>
        <end position="533"/>
    </location>
</feature>
<accession>A0A9W9R247</accession>
<dbReference type="SUPFAM" id="SSF55785">
    <property type="entry name" value="PYP-like sensor domain (PAS domain)"/>
    <property type="match status" value="1"/>
</dbReference>
<feature type="compositionally biased region" description="Polar residues" evidence="12">
    <location>
        <begin position="99"/>
        <end position="120"/>
    </location>
</feature>
<keyword evidence="3" id="KW-0716">Sensory transduction</keyword>
<feature type="compositionally biased region" description="Polar residues" evidence="12">
    <location>
        <begin position="1079"/>
        <end position="1092"/>
    </location>
</feature>
<dbReference type="EMBL" id="JAPZBQ010000001">
    <property type="protein sequence ID" value="KAJ5351495.1"/>
    <property type="molecule type" value="Genomic_DNA"/>
</dbReference>
<dbReference type="SMART" id="SM00387">
    <property type="entry name" value="HATPase_c"/>
    <property type="match status" value="1"/>
</dbReference>
<feature type="region of interest" description="Disordered" evidence="12">
    <location>
        <begin position="1"/>
        <end position="45"/>
    </location>
</feature>
<dbReference type="InterPro" id="IPR013654">
    <property type="entry name" value="PAS_2"/>
</dbReference>
<reference evidence="16" key="1">
    <citation type="submission" date="2022-12" db="EMBL/GenBank/DDBJ databases">
        <authorList>
            <person name="Petersen C."/>
        </authorList>
    </citation>
    <scope>NUCLEOTIDE SEQUENCE</scope>
    <source>
        <strain evidence="16">IBT 35673</strain>
    </source>
</reference>